<dbReference type="RefSeq" id="WP_386024402.1">
    <property type="nucleotide sequence ID" value="NZ_JBHUHX010000010.1"/>
</dbReference>
<keyword evidence="1" id="KW-0812">Transmembrane</keyword>
<keyword evidence="3" id="KW-1185">Reference proteome</keyword>
<keyword evidence="1" id="KW-0472">Membrane</keyword>
<protein>
    <submittedName>
        <fullName evidence="2">Uncharacterized protein</fullName>
    </submittedName>
</protein>
<dbReference type="Proteomes" id="UP001597337">
    <property type="component" value="Unassembled WGS sequence"/>
</dbReference>
<dbReference type="EMBL" id="JBHUHX010000010">
    <property type="protein sequence ID" value="MFD2111314.1"/>
    <property type="molecule type" value="Genomic_DNA"/>
</dbReference>
<evidence type="ECO:0000313" key="3">
    <source>
        <dbReference type="Proteomes" id="UP001597337"/>
    </source>
</evidence>
<evidence type="ECO:0000313" key="2">
    <source>
        <dbReference type="EMBL" id="MFD2111314.1"/>
    </source>
</evidence>
<organism evidence="2 3">
    <name type="scientific">Thiorhodococcus fuscus</name>
    <dbReference type="NCBI Taxonomy" id="527200"/>
    <lineage>
        <taxon>Bacteria</taxon>
        <taxon>Pseudomonadati</taxon>
        <taxon>Pseudomonadota</taxon>
        <taxon>Gammaproteobacteria</taxon>
        <taxon>Chromatiales</taxon>
        <taxon>Chromatiaceae</taxon>
        <taxon>Thiorhodococcus</taxon>
    </lineage>
</organism>
<accession>A0ABW4Y6N3</accession>
<reference evidence="3" key="1">
    <citation type="journal article" date="2019" name="Int. J. Syst. Evol. Microbiol.">
        <title>The Global Catalogue of Microorganisms (GCM) 10K type strain sequencing project: providing services to taxonomists for standard genome sequencing and annotation.</title>
        <authorList>
            <consortium name="The Broad Institute Genomics Platform"/>
            <consortium name="The Broad Institute Genome Sequencing Center for Infectious Disease"/>
            <person name="Wu L."/>
            <person name="Ma J."/>
        </authorList>
    </citation>
    <scope>NUCLEOTIDE SEQUENCE [LARGE SCALE GENOMIC DNA]</scope>
    <source>
        <strain evidence="3">KACC 12597</strain>
    </source>
</reference>
<feature type="transmembrane region" description="Helical" evidence="1">
    <location>
        <begin position="51"/>
        <end position="72"/>
    </location>
</feature>
<evidence type="ECO:0000256" key="1">
    <source>
        <dbReference type="SAM" id="Phobius"/>
    </source>
</evidence>
<proteinExistence type="predicted"/>
<gene>
    <name evidence="2" type="ORF">ACFSJC_05615</name>
</gene>
<comment type="caution">
    <text evidence="2">The sequence shown here is derived from an EMBL/GenBank/DDBJ whole genome shotgun (WGS) entry which is preliminary data.</text>
</comment>
<name>A0ABW4Y6N3_9GAMM</name>
<sequence>MAKEGCRSQRQRLGLGQASRMTRLNVPGLKEEAAFESGNIRMAKEGQRPRIITIILTPPILAGPWLICRHHFGGR</sequence>
<keyword evidence="1" id="KW-1133">Transmembrane helix</keyword>